<proteinExistence type="predicted"/>
<dbReference type="RefSeq" id="WP_102214219.1">
    <property type="nucleotide sequence ID" value="NZ_PNHF01000028.1"/>
</dbReference>
<protein>
    <submittedName>
        <fullName evidence="1">Uncharacterized protein</fullName>
    </submittedName>
</protein>
<evidence type="ECO:0000313" key="1">
    <source>
        <dbReference type="EMBL" id="PMC61449.1"/>
    </source>
</evidence>
<organism evidence="1 2">
    <name type="scientific">Corynebacterium xerosis</name>
    <dbReference type="NCBI Taxonomy" id="1725"/>
    <lineage>
        <taxon>Bacteria</taxon>
        <taxon>Bacillati</taxon>
        <taxon>Actinomycetota</taxon>
        <taxon>Actinomycetes</taxon>
        <taxon>Mycobacteriales</taxon>
        <taxon>Corynebacteriaceae</taxon>
        <taxon>Corynebacterium</taxon>
    </lineage>
</organism>
<reference evidence="1 2" key="1">
    <citation type="submission" date="2017-09" db="EMBL/GenBank/DDBJ databases">
        <title>Bacterial strain isolated from the female urinary microbiota.</title>
        <authorList>
            <person name="Thomas-White K."/>
            <person name="Kumar N."/>
            <person name="Forster S."/>
            <person name="Putonti C."/>
            <person name="Lawley T."/>
            <person name="Wolfe A.J."/>
        </authorList>
    </citation>
    <scope>NUCLEOTIDE SEQUENCE [LARGE SCALE GENOMIC DNA]</scope>
    <source>
        <strain evidence="1 2">UMB0908</strain>
    </source>
</reference>
<dbReference type="Proteomes" id="UP000235363">
    <property type="component" value="Unassembled WGS sequence"/>
</dbReference>
<comment type="caution">
    <text evidence="1">The sequence shown here is derived from an EMBL/GenBank/DDBJ whole genome shotgun (WGS) entry which is preliminary data.</text>
</comment>
<evidence type="ECO:0000313" key="2">
    <source>
        <dbReference type="Proteomes" id="UP000235363"/>
    </source>
</evidence>
<accession>A0A2N6SWL9</accession>
<gene>
    <name evidence="1" type="ORF">CJ204_10815</name>
</gene>
<dbReference type="EMBL" id="PNHF01000028">
    <property type="protein sequence ID" value="PMC61449.1"/>
    <property type="molecule type" value="Genomic_DNA"/>
</dbReference>
<name>A0A2N6SWL9_9CORY</name>
<sequence>MSISMHIDEYMARRGITPDDTVVVDDPCAVFDGAVEKAEGLEGEISRVAGLSGAAGESGGVDAGLAVTAEEADRDRRGDSEARLARAAGTVRDLLG</sequence>
<dbReference type="AlphaFoldDB" id="A0A2N6SWL9"/>